<dbReference type="AlphaFoldDB" id="A0A0N5DB80"/>
<keyword evidence="1" id="KW-0472">Membrane</keyword>
<organism evidence="4">
    <name type="scientific">Thelazia callipaeda</name>
    <name type="common">Oriental eyeworm</name>
    <name type="synonym">Parasitic nematode</name>
    <dbReference type="NCBI Taxonomy" id="103827"/>
    <lineage>
        <taxon>Eukaryota</taxon>
        <taxon>Metazoa</taxon>
        <taxon>Ecdysozoa</taxon>
        <taxon>Nematoda</taxon>
        <taxon>Chromadorea</taxon>
        <taxon>Rhabditida</taxon>
        <taxon>Spirurina</taxon>
        <taxon>Spiruromorpha</taxon>
        <taxon>Thelazioidea</taxon>
        <taxon>Thelaziidae</taxon>
        <taxon>Thelazia</taxon>
    </lineage>
</organism>
<gene>
    <name evidence="2" type="ORF">TCLT_LOCUS10431</name>
</gene>
<evidence type="ECO:0000313" key="3">
    <source>
        <dbReference type="Proteomes" id="UP000276776"/>
    </source>
</evidence>
<keyword evidence="1" id="KW-0812">Transmembrane</keyword>
<evidence type="ECO:0000256" key="1">
    <source>
        <dbReference type="SAM" id="Phobius"/>
    </source>
</evidence>
<feature type="transmembrane region" description="Helical" evidence="1">
    <location>
        <begin position="105"/>
        <end position="129"/>
    </location>
</feature>
<dbReference type="EMBL" id="UYYF01005105">
    <property type="protein sequence ID" value="VDN08121.1"/>
    <property type="molecule type" value="Genomic_DNA"/>
</dbReference>
<proteinExistence type="predicted"/>
<evidence type="ECO:0000313" key="2">
    <source>
        <dbReference type="EMBL" id="VDN08121.1"/>
    </source>
</evidence>
<protein>
    <submittedName>
        <fullName evidence="4">MARVEL domain-containing protein</fullName>
    </submittedName>
</protein>
<feature type="transmembrane region" description="Helical" evidence="1">
    <location>
        <begin position="77"/>
        <end position="99"/>
    </location>
</feature>
<accession>A0A0N5DB80</accession>
<reference evidence="4" key="1">
    <citation type="submission" date="2017-02" db="UniProtKB">
        <authorList>
            <consortium name="WormBaseParasite"/>
        </authorList>
    </citation>
    <scope>IDENTIFICATION</scope>
</reference>
<keyword evidence="1" id="KW-1133">Transmembrane helix</keyword>
<name>A0A0N5DB80_THECL</name>
<keyword evidence="3" id="KW-1185">Reference proteome</keyword>
<dbReference type="Proteomes" id="UP000276776">
    <property type="component" value="Unassembled WGS sequence"/>
</dbReference>
<dbReference type="WBParaSite" id="TCLT_0001044201-mRNA-1">
    <property type="protein sequence ID" value="TCLT_0001044201-mRNA-1"/>
    <property type="gene ID" value="TCLT_0001044201"/>
</dbReference>
<dbReference type="OMA" id="SYVPRNH"/>
<reference evidence="2 3" key="2">
    <citation type="submission" date="2018-11" db="EMBL/GenBank/DDBJ databases">
        <authorList>
            <consortium name="Pathogen Informatics"/>
        </authorList>
    </citation>
    <scope>NUCLEOTIDE SEQUENCE [LARGE SCALE GENOMIC DNA]</scope>
</reference>
<evidence type="ECO:0000313" key="4">
    <source>
        <dbReference type="WBParaSite" id="TCLT_0001044201-mRNA-1"/>
    </source>
</evidence>
<dbReference type="OrthoDB" id="5771867at2759"/>
<feature type="transmembrane region" description="Helical" evidence="1">
    <location>
        <begin position="40"/>
        <end position="65"/>
    </location>
</feature>
<feature type="transmembrane region" description="Helical" evidence="1">
    <location>
        <begin position="150"/>
        <end position="173"/>
    </location>
</feature>
<sequence>MFNELNEKFTVAALRLDERINRCSLLSIPEKPWKSFTHLLYGHFFLATTLFIFGTLCFCLGLQFSVMYSEVNCANGINIWIPLLNLFVSLTGLFALRALHLHWPAFIYCIGLCIMIFMMLITITDSILASVRWFNHARKPADQWAINFSWIDLTLAILAISNEVTYICILVPLSKYWYQPANS</sequence>